<feature type="non-terminal residue" evidence="3">
    <location>
        <position position="1"/>
    </location>
</feature>
<dbReference type="PANTHER" id="PTHR31900">
    <property type="entry name" value="F-BOX/RNI SUPERFAMILY PROTEIN-RELATED"/>
    <property type="match status" value="1"/>
</dbReference>
<dbReference type="EMBL" id="JADBGQ010000003">
    <property type="protein sequence ID" value="KAG5407235.1"/>
    <property type="molecule type" value="Genomic_DNA"/>
</dbReference>
<accession>A0ABQ7N8K1</accession>
<keyword evidence="4" id="KW-1185">Reference proteome</keyword>
<dbReference type="Pfam" id="PF08387">
    <property type="entry name" value="FBD"/>
    <property type="match status" value="1"/>
</dbReference>
<dbReference type="Gene3D" id="3.80.10.10">
    <property type="entry name" value="Ribonuclease Inhibitor"/>
    <property type="match status" value="1"/>
</dbReference>
<dbReference type="InterPro" id="IPR001810">
    <property type="entry name" value="F-box_dom"/>
</dbReference>
<dbReference type="Proteomes" id="UP000823674">
    <property type="component" value="Chromosome A03"/>
</dbReference>
<dbReference type="InterPro" id="IPR036047">
    <property type="entry name" value="F-box-like_dom_sf"/>
</dbReference>
<comment type="caution">
    <text evidence="3">The sequence shown here is derived from an EMBL/GenBank/DDBJ whole genome shotgun (WGS) entry which is preliminary data.</text>
</comment>
<dbReference type="CDD" id="cd22160">
    <property type="entry name" value="F-box_AtFBL13-like"/>
    <property type="match status" value="1"/>
</dbReference>
<dbReference type="PANTHER" id="PTHR31900:SF34">
    <property type="entry name" value="EMB|CAB62440.1-RELATED"/>
    <property type="match status" value="1"/>
</dbReference>
<evidence type="ECO:0000313" key="4">
    <source>
        <dbReference type="Proteomes" id="UP000823674"/>
    </source>
</evidence>
<dbReference type="InterPro" id="IPR055411">
    <property type="entry name" value="LRR_FXL15/At3g58940/PEG3-like"/>
</dbReference>
<feature type="chain" id="PRO_5046418190" description="FBD domain-containing protein" evidence="1">
    <location>
        <begin position="21"/>
        <end position="456"/>
    </location>
</feature>
<feature type="domain" description="FBD" evidence="2">
    <location>
        <begin position="381"/>
        <end position="452"/>
    </location>
</feature>
<feature type="signal peptide" evidence="1">
    <location>
        <begin position="1"/>
        <end position="20"/>
    </location>
</feature>
<dbReference type="SUPFAM" id="SSF52047">
    <property type="entry name" value="RNI-like"/>
    <property type="match status" value="1"/>
</dbReference>
<gene>
    <name evidence="3" type="primary">A03p063020.1_BraROA</name>
    <name evidence="3" type="ORF">IGI04_013354</name>
</gene>
<keyword evidence="1" id="KW-0732">Signal</keyword>
<evidence type="ECO:0000313" key="3">
    <source>
        <dbReference type="EMBL" id="KAG5407235.1"/>
    </source>
</evidence>
<dbReference type="SMART" id="SM00579">
    <property type="entry name" value="FBD"/>
    <property type="match status" value="1"/>
</dbReference>
<evidence type="ECO:0000259" key="2">
    <source>
        <dbReference type="SMART" id="SM00579"/>
    </source>
</evidence>
<sequence>TNHKFLQAVIVLGFCLVKMPKTTEYCDEKIEEILCEDPISSLPDDLLVTILLSVPLKDAAATMILSKRWRFMWTMLPILVYKESDVESKNSVWDFLDKSLELHKAPLLGMYMQLGPQCPLDADVGKWVAMALDRGLALLIFELRWSADPTSLPMTLYSCKSLKILRLSHKVLVDLPSSIWLPSLQILELNCVVYKNEDSLKRFLSSCPVLESMTVTREKDDNVKIFTVKAPYLLDLSYGNYMSDDDEEDTGRCLVIDTPALTYLDIADYSGNSWSIENTPCLEEVYFNVDRSLLGFDKFLRSFSKVLFLELILTDKMIVCFSTIEFSRLTKCKLFPNNSNWMDSLVSFLHNTPKLNNCCQKTNHQPPIASMWWSQSISDPECLSSSLEKFELIDYGGREEERELVEYILTTSICLKTATISLSTLKLEDEDITMKELKAIPRVSITSHLFFKTSHK</sequence>
<dbReference type="SUPFAM" id="SSF81383">
    <property type="entry name" value="F-box domain"/>
    <property type="match status" value="1"/>
</dbReference>
<reference evidence="3 4" key="1">
    <citation type="submission" date="2021-03" db="EMBL/GenBank/DDBJ databases">
        <authorList>
            <person name="King G.J."/>
            <person name="Bancroft I."/>
            <person name="Baten A."/>
            <person name="Bloomfield J."/>
            <person name="Borpatragohain P."/>
            <person name="He Z."/>
            <person name="Irish N."/>
            <person name="Irwin J."/>
            <person name="Liu K."/>
            <person name="Mauleon R.P."/>
            <person name="Moore J."/>
            <person name="Morris R."/>
            <person name="Ostergaard L."/>
            <person name="Wang B."/>
            <person name="Wells R."/>
        </authorList>
    </citation>
    <scope>NUCLEOTIDE SEQUENCE [LARGE SCALE GENOMIC DNA]</scope>
    <source>
        <strain evidence="3">R-o-18</strain>
        <tissue evidence="3">Leaf</tissue>
    </source>
</reference>
<dbReference type="InterPro" id="IPR050232">
    <property type="entry name" value="FBL13/AtMIF1-like"/>
</dbReference>
<dbReference type="InterPro" id="IPR053781">
    <property type="entry name" value="F-box_AtFBL13-like"/>
</dbReference>
<proteinExistence type="predicted"/>
<dbReference type="InterPro" id="IPR032675">
    <property type="entry name" value="LRR_dom_sf"/>
</dbReference>
<name>A0ABQ7N8K1_BRACM</name>
<evidence type="ECO:0000256" key="1">
    <source>
        <dbReference type="SAM" id="SignalP"/>
    </source>
</evidence>
<dbReference type="Pfam" id="PF24758">
    <property type="entry name" value="LRR_At5g56370"/>
    <property type="match status" value="1"/>
</dbReference>
<organism evidence="3 4">
    <name type="scientific">Brassica rapa subsp. trilocularis</name>
    <dbReference type="NCBI Taxonomy" id="1813537"/>
    <lineage>
        <taxon>Eukaryota</taxon>
        <taxon>Viridiplantae</taxon>
        <taxon>Streptophyta</taxon>
        <taxon>Embryophyta</taxon>
        <taxon>Tracheophyta</taxon>
        <taxon>Spermatophyta</taxon>
        <taxon>Magnoliopsida</taxon>
        <taxon>eudicotyledons</taxon>
        <taxon>Gunneridae</taxon>
        <taxon>Pentapetalae</taxon>
        <taxon>rosids</taxon>
        <taxon>malvids</taxon>
        <taxon>Brassicales</taxon>
        <taxon>Brassicaceae</taxon>
        <taxon>Brassiceae</taxon>
        <taxon>Brassica</taxon>
    </lineage>
</organism>
<dbReference type="Pfam" id="PF00646">
    <property type="entry name" value="F-box"/>
    <property type="match status" value="1"/>
</dbReference>
<protein>
    <recommendedName>
        <fullName evidence="2">FBD domain-containing protein</fullName>
    </recommendedName>
</protein>
<dbReference type="InterPro" id="IPR006566">
    <property type="entry name" value="FBD"/>
</dbReference>